<dbReference type="InterPro" id="IPR036291">
    <property type="entry name" value="NAD(P)-bd_dom_sf"/>
</dbReference>
<evidence type="ECO:0000256" key="1">
    <source>
        <dbReference type="SAM" id="MobiDB-lite"/>
    </source>
</evidence>
<protein>
    <recommendedName>
        <fullName evidence="2">Gfo/Idh/MocA-like oxidoreductase N-terminal domain-containing protein</fullName>
    </recommendedName>
</protein>
<sequence length="342" mass="36853">MFILNRADTYCFVATAIGALLLSPAATGRCAEPAQPATKRVAIIGADTSHSVAFAKLINDPAATGALARYRVVAVYPGGSDDIPASRDRVGMFTDQLAEMGVEVVDSPEEAADRADAVLLESVDGRTHLELFRRVATGKPVFIDKPATASVADFVELMEVAKKTDTRFFSSSPLRFSAKLDALRDTPDLGRVMGAATSTPYKTEPHHPDLFWYGIHGVEALYAILGPGCESVIRQDTADGALVVGTWRDGRRGIVWALATQKPVYSYTIYGERKTVSTHGFHGYDALVESICEFFDGGEAPVQPSETLEILAMMEAADESHRQGGRPVSVQSVIDEAAQRDQ</sequence>
<dbReference type="Gene3D" id="3.40.50.720">
    <property type="entry name" value="NAD(P)-binding Rossmann-like Domain"/>
    <property type="match status" value="1"/>
</dbReference>
<comment type="caution">
    <text evidence="3">The sequence shown here is derived from an EMBL/GenBank/DDBJ whole genome shotgun (WGS) entry which is preliminary data.</text>
</comment>
<accession>A0A5C5VCZ4</accession>
<evidence type="ECO:0000313" key="3">
    <source>
        <dbReference type="EMBL" id="TWT36466.1"/>
    </source>
</evidence>
<keyword evidence="4" id="KW-1185">Reference proteome</keyword>
<feature type="domain" description="Gfo/Idh/MocA-like oxidoreductase N-terminal" evidence="2">
    <location>
        <begin position="40"/>
        <end position="169"/>
    </location>
</feature>
<dbReference type="AlphaFoldDB" id="A0A5C5VCZ4"/>
<dbReference type="InterPro" id="IPR000683">
    <property type="entry name" value="Gfo/Idh/MocA-like_OxRdtase_N"/>
</dbReference>
<dbReference type="Proteomes" id="UP000316714">
    <property type="component" value="Unassembled WGS sequence"/>
</dbReference>
<dbReference type="OrthoDB" id="128220at2"/>
<name>A0A5C5VCZ4_9BACT</name>
<reference evidence="3 4" key="1">
    <citation type="submission" date="2019-02" db="EMBL/GenBank/DDBJ databases">
        <title>Deep-cultivation of Planctomycetes and their phenomic and genomic characterization uncovers novel biology.</title>
        <authorList>
            <person name="Wiegand S."/>
            <person name="Jogler M."/>
            <person name="Boedeker C."/>
            <person name="Pinto D."/>
            <person name="Vollmers J."/>
            <person name="Rivas-Marin E."/>
            <person name="Kohn T."/>
            <person name="Peeters S.H."/>
            <person name="Heuer A."/>
            <person name="Rast P."/>
            <person name="Oberbeckmann S."/>
            <person name="Bunk B."/>
            <person name="Jeske O."/>
            <person name="Meyerdierks A."/>
            <person name="Storesund J.E."/>
            <person name="Kallscheuer N."/>
            <person name="Luecker S."/>
            <person name="Lage O.M."/>
            <person name="Pohl T."/>
            <person name="Merkel B.J."/>
            <person name="Hornburger P."/>
            <person name="Mueller R.-W."/>
            <person name="Bruemmer F."/>
            <person name="Labrenz M."/>
            <person name="Spormann A.M."/>
            <person name="Op Den Camp H."/>
            <person name="Overmann J."/>
            <person name="Amann R."/>
            <person name="Jetten M.S.M."/>
            <person name="Mascher T."/>
            <person name="Medema M.H."/>
            <person name="Devos D.P."/>
            <person name="Kaster A.-K."/>
            <person name="Ovreas L."/>
            <person name="Rohde M."/>
            <person name="Galperin M.Y."/>
            <person name="Jogler C."/>
        </authorList>
    </citation>
    <scope>NUCLEOTIDE SEQUENCE [LARGE SCALE GENOMIC DNA]</scope>
    <source>
        <strain evidence="3 4">KOR34</strain>
    </source>
</reference>
<proteinExistence type="predicted"/>
<evidence type="ECO:0000259" key="2">
    <source>
        <dbReference type="Pfam" id="PF01408"/>
    </source>
</evidence>
<dbReference type="RefSeq" id="WP_146563391.1">
    <property type="nucleotide sequence ID" value="NZ_SIHJ01000001.1"/>
</dbReference>
<gene>
    <name evidence="3" type="ORF">KOR34_13720</name>
</gene>
<dbReference type="SUPFAM" id="SSF51735">
    <property type="entry name" value="NAD(P)-binding Rossmann-fold domains"/>
    <property type="match status" value="1"/>
</dbReference>
<dbReference type="GO" id="GO:0000166">
    <property type="term" value="F:nucleotide binding"/>
    <property type="evidence" value="ECO:0007669"/>
    <property type="project" value="InterPro"/>
</dbReference>
<organism evidence="3 4">
    <name type="scientific">Posidoniimonas corsicana</name>
    <dbReference type="NCBI Taxonomy" id="1938618"/>
    <lineage>
        <taxon>Bacteria</taxon>
        <taxon>Pseudomonadati</taxon>
        <taxon>Planctomycetota</taxon>
        <taxon>Planctomycetia</taxon>
        <taxon>Pirellulales</taxon>
        <taxon>Lacipirellulaceae</taxon>
        <taxon>Posidoniimonas</taxon>
    </lineage>
</organism>
<feature type="region of interest" description="Disordered" evidence="1">
    <location>
        <begin position="320"/>
        <end position="342"/>
    </location>
</feature>
<evidence type="ECO:0000313" key="4">
    <source>
        <dbReference type="Proteomes" id="UP000316714"/>
    </source>
</evidence>
<dbReference type="Gene3D" id="3.30.360.10">
    <property type="entry name" value="Dihydrodipicolinate Reductase, domain 2"/>
    <property type="match status" value="1"/>
</dbReference>
<dbReference type="EMBL" id="SIHJ01000001">
    <property type="protein sequence ID" value="TWT36466.1"/>
    <property type="molecule type" value="Genomic_DNA"/>
</dbReference>
<dbReference type="Pfam" id="PF01408">
    <property type="entry name" value="GFO_IDH_MocA"/>
    <property type="match status" value="1"/>
</dbReference>